<evidence type="ECO:0000259" key="1">
    <source>
        <dbReference type="Pfam" id="PF13788"/>
    </source>
</evidence>
<sequence length="122" mass="13424">MDIRTTESLGQIIAVIDSPDKLIVDAQSALDLMATVRYENDCNRVAINKAAIAEDFFVLSSGLAGEILQKFVNYRMKLAIIGDFGGYTSKPLKDFIYESNKGCHIFFVPSEEDAVKILSAAQ</sequence>
<name>A0A644XAW4_9ZZZZ</name>
<dbReference type="EMBL" id="VSSQ01002037">
    <property type="protein sequence ID" value="MPM12908.1"/>
    <property type="molecule type" value="Genomic_DNA"/>
</dbReference>
<evidence type="ECO:0000313" key="2">
    <source>
        <dbReference type="EMBL" id="MPM12908.1"/>
    </source>
</evidence>
<organism evidence="2">
    <name type="scientific">bioreactor metagenome</name>
    <dbReference type="NCBI Taxonomy" id="1076179"/>
    <lineage>
        <taxon>unclassified sequences</taxon>
        <taxon>metagenomes</taxon>
        <taxon>ecological metagenomes</taxon>
    </lineage>
</organism>
<reference evidence="2" key="1">
    <citation type="submission" date="2019-08" db="EMBL/GenBank/DDBJ databases">
        <authorList>
            <person name="Kucharzyk K."/>
            <person name="Murdoch R.W."/>
            <person name="Higgins S."/>
            <person name="Loffler F."/>
        </authorList>
    </citation>
    <scope>NUCLEOTIDE SEQUENCE</scope>
</reference>
<proteinExistence type="predicted"/>
<dbReference type="AlphaFoldDB" id="A0A644XAW4"/>
<comment type="caution">
    <text evidence="2">The sequence shown here is derived from an EMBL/GenBank/DDBJ whole genome shotgun (WGS) entry which is preliminary data.</text>
</comment>
<dbReference type="Pfam" id="PF13788">
    <property type="entry name" value="DUF4180"/>
    <property type="match status" value="1"/>
</dbReference>
<dbReference type="InterPro" id="IPR025438">
    <property type="entry name" value="DUF4180"/>
</dbReference>
<gene>
    <name evidence="2" type="ORF">SDC9_59263</name>
</gene>
<feature type="domain" description="DUF4180" evidence="1">
    <location>
        <begin position="11"/>
        <end position="116"/>
    </location>
</feature>
<protein>
    <recommendedName>
        <fullName evidence="1">DUF4180 domain-containing protein</fullName>
    </recommendedName>
</protein>
<accession>A0A644XAW4</accession>